<dbReference type="Pfam" id="PF03372">
    <property type="entry name" value="Exo_endo_phos"/>
    <property type="match status" value="1"/>
</dbReference>
<proteinExistence type="inferred from homology"/>
<evidence type="ECO:0000256" key="5">
    <source>
        <dbReference type="ARBA" id="ARBA00022842"/>
    </source>
</evidence>
<keyword evidence="3" id="KW-0479">Metal-binding</keyword>
<sequence length="267" mass="29626">MRIATWNINSVRTREERVRAFLQRADVDVLCLQETKCTDAQFPDFTDTGYEQAHFGLHSFNGVAILSRIGLKNVKTEFGQPGFNKDLTAEQSLEARAIGATVGGGAGASGDGVEVWSLYVPNGRAISDPHYSYKLRWLKALAGYAGKDAAGGGADRLILVGDYNIAPRDEDVWDRSFFDGKTHVTPRERAALDELERAGMTQATELIQDQYTYWDYQALRFQKNEGMRIDLHYAKGVTATDARVDRDERTGKGASDHAPVIVDYTLP</sequence>
<keyword evidence="4" id="KW-0378">Hydrolase</keyword>
<evidence type="ECO:0000256" key="3">
    <source>
        <dbReference type="ARBA" id="ARBA00022723"/>
    </source>
</evidence>
<keyword evidence="8" id="KW-1185">Reference proteome</keyword>
<dbReference type="Gene3D" id="3.60.10.10">
    <property type="entry name" value="Endonuclease/exonuclease/phosphatase"/>
    <property type="match status" value="1"/>
</dbReference>
<dbReference type="Proteomes" id="UP000436181">
    <property type="component" value="Unassembled WGS sequence"/>
</dbReference>
<dbReference type="PROSITE" id="PS51435">
    <property type="entry name" value="AP_NUCLEASE_F1_4"/>
    <property type="match status" value="1"/>
</dbReference>
<dbReference type="NCBIfam" id="TIGR00633">
    <property type="entry name" value="xth"/>
    <property type="match status" value="1"/>
</dbReference>
<evidence type="ECO:0000259" key="6">
    <source>
        <dbReference type="Pfam" id="PF03372"/>
    </source>
</evidence>
<comment type="similarity">
    <text evidence="2">Belongs to the DNA repair enzymes AP/ExoA family.</text>
</comment>
<comment type="caution">
    <text evidence="7">The sequence shown here is derived from an EMBL/GenBank/DDBJ whole genome shotgun (WGS) entry which is preliminary data.</text>
</comment>
<evidence type="ECO:0000313" key="8">
    <source>
        <dbReference type="Proteomes" id="UP000436181"/>
    </source>
</evidence>
<organism evidence="7 8">
    <name type="scientific">Corynebacterium zhongnanshanii</name>
    <dbReference type="NCBI Taxonomy" id="2768834"/>
    <lineage>
        <taxon>Bacteria</taxon>
        <taxon>Bacillati</taxon>
        <taxon>Actinomycetota</taxon>
        <taxon>Actinomycetes</taxon>
        <taxon>Mycobacteriales</taxon>
        <taxon>Corynebacteriaceae</taxon>
        <taxon>Corynebacterium</taxon>
    </lineage>
</organism>
<dbReference type="RefSeq" id="WP_151844644.1">
    <property type="nucleotide sequence ID" value="NZ_WBZJ01000003.1"/>
</dbReference>
<reference evidence="7 8" key="1">
    <citation type="submission" date="2019-10" db="EMBL/GenBank/DDBJ databases">
        <title>Corynebacterium sp novel species isolated from the respiratory tract of Marmot.</title>
        <authorList>
            <person name="Zhang G."/>
        </authorList>
    </citation>
    <scope>NUCLEOTIDE SEQUENCE [LARGE SCALE GENOMIC DNA]</scope>
    <source>
        <strain evidence="7 8">336</strain>
    </source>
</reference>
<evidence type="ECO:0000256" key="4">
    <source>
        <dbReference type="ARBA" id="ARBA00022801"/>
    </source>
</evidence>
<protein>
    <submittedName>
        <fullName evidence="7">Exodeoxyribonuclease III</fullName>
    </submittedName>
</protein>
<evidence type="ECO:0000313" key="7">
    <source>
        <dbReference type="EMBL" id="KAB3519875.1"/>
    </source>
</evidence>
<name>A0ABQ6VCV2_9CORY</name>
<dbReference type="PANTHER" id="PTHR43250">
    <property type="entry name" value="EXODEOXYRIBONUCLEASE III"/>
    <property type="match status" value="1"/>
</dbReference>
<dbReference type="InterPro" id="IPR037493">
    <property type="entry name" value="ExoIII-like"/>
</dbReference>
<feature type="domain" description="Endonuclease/exonuclease/phosphatase" evidence="6">
    <location>
        <begin position="4"/>
        <end position="257"/>
    </location>
</feature>
<dbReference type="SUPFAM" id="SSF56219">
    <property type="entry name" value="DNase I-like"/>
    <property type="match status" value="1"/>
</dbReference>
<evidence type="ECO:0000256" key="1">
    <source>
        <dbReference type="ARBA" id="ARBA00001946"/>
    </source>
</evidence>
<dbReference type="PANTHER" id="PTHR43250:SF2">
    <property type="entry name" value="EXODEOXYRIBONUCLEASE III"/>
    <property type="match status" value="1"/>
</dbReference>
<accession>A0ABQ6VCV2</accession>
<comment type="cofactor">
    <cofactor evidence="1">
        <name>Mg(2+)</name>
        <dbReference type="ChEBI" id="CHEBI:18420"/>
    </cofactor>
</comment>
<dbReference type="InterPro" id="IPR004808">
    <property type="entry name" value="AP_endonuc_1"/>
</dbReference>
<dbReference type="InterPro" id="IPR036691">
    <property type="entry name" value="Endo/exonu/phosph_ase_sf"/>
</dbReference>
<evidence type="ECO:0000256" key="2">
    <source>
        <dbReference type="ARBA" id="ARBA00007092"/>
    </source>
</evidence>
<gene>
    <name evidence="7" type="ORF">F8377_08170</name>
</gene>
<dbReference type="InterPro" id="IPR005135">
    <property type="entry name" value="Endo/exonuclease/phosphatase"/>
</dbReference>
<dbReference type="EMBL" id="WBZJ01000003">
    <property type="protein sequence ID" value="KAB3519875.1"/>
    <property type="molecule type" value="Genomic_DNA"/>
</dbReference>
<keyword evidence="5" id="KW-0460">Magnesium</keyword>